<dbReference type="GO" id="GO:0009085">
    <property type="term" value="P:lysine biosynthetic process"/>
    <property type="evidence" value="ECO:0007669"/>
    <property type="project" value="UniProtKB-KW"/>
</dbReference>
<dbReference type="GO" id="GO:0009086">
    <property type="term" value="P:methionine biosynthetic process"/>
    <property type="evidence" value="ECO:0007669"/>
    <property type="project" value="UniProtKB-KW"/>
</dbReference>
<feature type="active site" description="Acyl-thioester intermediate" evidence="9">
    <location>
        <position position="154"/>
    </location>
</feature>
<dbReference type="Gene3D" id="3.30.360.10">
    <property type="entry name" value="Dihydrodipicolinate Reductase, domain 2"/>
    <property type="match status" value="1"/>
</dbReference>
<dbReference type="CDD" id="cd18130">
    <property type="entry name" value="ASADH_C_arch_fung_like"/>
    <property type="match status" value="1"/>
</dbReference>
<dbReference type="CDD" id="cd02315">
    <property type="entry name" value="ScASADH_like_N"/>
    <property type="match status" value="1"/>
</dbReference>
<feature type="domain" description="Semialdehyde dehydrogenase NAD-binding" evidence="10">
    <location>
        <begin position="7"/>
        <end position="135"/>
    </location>
</feature>
<evidence type="ECO:0000256" key="9">
    <source>
        <dbReference type="PIRSR" id="PIRSR000148-1"/>
    </source>
</evidence>
<proteinExistence type="inferred from homology"/>
<reference evidence="11" key="1">
    <citation type="journal article" date="2017" name="Nature">
        <title>Asgard archaea illuminate the origin of eukaryotic cellular complexity.</title>
        <authorList>
            <person name="Zaremba-Niedzwiedzka K."/>
            <person name="Caceres E.F."/>
            <person name="Saw J.H."/>
            <person name="Backstrom D."/>
            <person name="Juzokaite L."/>
            <person name="Vancaester E."/>
            <person name="Seitz K.W."/>
            <person name="Anantharaman K."/>
            <person name="Starnawski P."/>
            <person name="Kjeldsen K.U."/>
            <person name="Scott M.B."/>
            <person name="Nunoura T."/>
            <person name="Banfield J.F."/>
            <person name="Schramm A."/>
            <person name="Baker B.J."/>
            <person name="Spang A."/>
            <person name="Ettema T.J.G."/>
        </authorList>
    </citation>
    <scope>NUCLEOTIDE SEQUENCE</scope>
    <source>
        <strain evidence="11">LCB_4</strain>
    </source>
</reference>
<accession>A0AAF0ICB8</accession>
<keyword evidence="3" id="KW-0791">Threonine biosynthesis</keyword>
<evidence type="ECO:0000256" key="7">
    <source>
        <dbReference type="ARBA" id="ARBA00023154"/>
    </source>
</evidence>
<dbReference type="EC" id="1.2.1.11" evidence="11"/>
<dbReference type="InterPro" id="IPR005676">
    <property type="entry name" value="Asp_semi-ald_DH_pep-lack"/>
</dbReference>
<keyword evidence="7" id="KW-0457">Lysine biosynthesis</keyword>
<dbReference type="PANTHER" id="PTHR46718">
    <property type="entry name" value="ASPARTATE-SEMIALDEHYDE DEHYDROGENASE"/>
    <property type="match status" value="1"/>
</dbReference>
<evidence type="ECO:0000256" key="2">
    <source>
        <dbReference type="ARBA" id="ARBA00022605"/>
    </source>
</evidence>
<keyword evidence="5" id="KW-0220">Diaminopimelate biosynthesis</keyword>
<dbReference type="InterPro" id="IPR000534">
    <property type="entry name" value="Semialdehyde_DH_NAD-bd"/>
</dbReference>
<feature type="active site" description="Proton acceptor" evidence="9">
    <location>
        <position position="247"/>
    </location>
</feature>
<dbReference type="NCBIfam" id="TIGR00978">
    <property type="entry name" value="asd_EA"/>
    <property type="match status" value="1"/>
</dbReference>
<dbReference type="GO" id="GO:0004073">
    <property type="term" value="F:aspartate-semialdehyde dehydrogenase activity"/>
    <property type="evidence" value="ECO:0007669"/>
    <property type="project" value="UniProtKB-EC"/>
</dbReference>
<reference evidence="11" key="2">
    <citation type="journal article" date="2022" name="Nat. Microbiol.">
        <title>A closed Candidatus Odinarchaeum chromosome exposes Asgard archaeal viruses.</title>
        <authorList>
            <person name="Tamarit D."/>
            <person name="Caceres E.F."/>
            <person name="Krupovic M."/>
            <person name="Nijland R."/>
            <person name="Eme L."/>
            <person name="Robinson N.P."/>
            <person name="Ettema T.J.G."/>
        </authorList>
    </citation>
    <scope>NUCLEOTIDE SEQUENCE</scope>
    <source>
        <strain evidence="11">LCB_4</strain>
    </source>
</reference>
<dbReference type="GO" id="GO:0051287">
    <property type="term" value="F:NAD binding"/>
    <property type="evidence" value="ECO:0007669"/>
    <property type="project" value="InterPro"/>
</dbReference>
<evidence type="ECO:0000313" key="12">
    <source>
        <dbReference type="Proteomes" id="UP000186851"/>
    </source>
</evidence>
<dbReference type="Gene3D" id="3.40.50.720">
    <property type="entry name" value="NAD(P)-binding Rossmann-like Domain"/>
    <property type="match status" value="1"/>
</dbReference>
<evidence type="ECO:0000256" key="8">
    <source>
        <dbReference type="ARBA" id="ARBA00023167"/>
    </source>
</evidence>
<dbReference type="GO" id="GO:0019877">
    <property type="term" value="P:diaminopimelate biosynthetic process"/>
    <property type="evidence" value="ECO:0007669"/>
    <property type="project" value="UniProtKB-KW"/>
</dbReference>
<keyword evidence="6 11" id="KW-0560">Oxidoreductase</keyword>
<dbReference type="SUPFAM" id="SSF51735">
    <property type="entry name" value="NAD(P)-binding Rossmann-fold domains"/>
    <property type="match status" value="1"/>
</dbReference>
<dbReference type="FunFam" id="3.30.360.10:FF:000016">
    <property type="entry name" value="Probable aspartate-semialdehyde dehydrogenase"/>
    <property type="match status" value="1"/>
</dbReference>
<evidence type="ECO:0000256" key="1">
    <source>
        <dbReference type="ARBA" id="ARBA00010584"/>
    </source>
</evidence>
<evidence type="ECO:0000256" key="5">
    <source>
        <dbReference type="ARBA" id="ARBA00022915"/>
    </source>
</evidence>
<dbReference type="Pfam" id="PF01118">
    <property type="entry name" value="Semialdhyde_dh"/>
    <property type="match status" value="1"/>
</dbReference>
<dbReference type="Pfam" id="PF02774">
    <property type="entry name" value="Semialdhyde_dhC"/>
    <property type="match status" value="1"/>
</dbReference>
<dbReference type="NCBIfam" id="NF006416">
    <property type="entry name" value="PRK08664.1"/>
    <property type="match status" value="1"/>
</dbReference>
<evidence type="ECO:0000256" key="4">
    <source>
        <dbReference type="ARBA" id="ARBA00022857"/>
    </source>
</evidence>
<evidence type="ECO:0000259" key="10">
    <source>
        <dbReference type="SMART" id="SM00859"/>
    </source>
</evidence>
<gene>
    <name evidence="11" type="primary">asd</name>
    <name evidence="11" type="ORF">OdinLCB4_000680</name>
</gene>
<dbReference type="GO" id="GO:0046983">
    <property type="term" value="F:protein dimerization activity"/>
    <property type="evidence" value="ECO:0007669"/>
    <property type="project" value="InterPro"/>
</dbReference>
<dbReference type="PANTHER" id="PTHR46718:SF1">
    <property type="entry name" value="ASPARTATE-SEMIALDEHYDE DEHYDROGENASE"/>
    <property type="match status" value="1"/>
</dbReference>
<dbReference type="GO" id="GO:0050661">
    <property type="term" value="F:NADP binding"/>
    <property type="evidence" value="ECO:0007669"/>
    <property type="project" value="InterPro"/>
</dbReference>
<dbReference type="AlphaFoldDB" id="A0AAF0ICB8"/>
<organism evidence="11 12">
    <name type="scientific">Odinarchaeota yellowstonii (strain LCB_4)</name>
    <dbReference type="NCBI Taxonomy" id="1841599"/>
    <lineage>
        <taxon>Archaea</taxon>
        <taxon>Promethearchaeati</taxon>
        <taxon>Candidatus Odinarchaeota</taxon>
        <taxon>Candidatus Odinarchaeia</taxon>
        <taxon>Candidatus Odinarchaeales</taxon>
        <taxon>Candidatus Odinarchaeaceae</taxon>
        <taxon>Candidatus Odinarchaeum</taxon>
    </lineage>
</organism>
<keyword evidence="8" id="KW-0486">Methionine biosynthesis</keyword>
<dbReference type="Proteomes" id="UP000186851">
    <property type="component" value="Chromosome"/>
</dbReference>
<keyword evidence="4" id="KW-0521">NADP</keyword>
<keyword evidence="2" id="KW-0028">Amino-acid biosynthesis</keyword>
<dbReference type="GO" id="GO:0009088">
    <property type="term" value="P:threonine biosynthetic process"/>
    <property type="evidence" value="ECO:0007669"/>
    <property type="project" value="UniProtKB-KW"/>
</dbReference>
<dbReference type="PIRSF" id="PIRSF000148">
    <property type="entry name" value="ASA_dh"/>
    <property type="match status" value="1"/>
</dbReference>
<dbReference type="SUPFAM" id="SSF55347">
    <property type="entry name" value="Glyceraldehyde-3-phosphate dehydrogenase-like, C-terminal domain"/>
    <property type="match status" value="1"/>
</dbReference>
<evidence type="ECO:0000256" key="3">
    <source>
        <dbReference type="ARBA" id="ARBA00022697"/>
    </source>
</evidence>
<evidence type="ECO:0000313" key="11">
    <source>
        <dbReference type="EMBL" id="WEU40482.1"/>
    </source>
</evidence>
<protein>
    <submittedName>
        <fullName evidence="11">Aspartate-semialdehyde dehydrogenase</fullName>
        <ecNumber evidence="11">1.2.1.11</ecNumber>
    </submittedName>
</protein>
<dbReference type="InterPro" id="IPR036291">
    <property type="entry name" value="NAD(P)-bd_dom_sf"/>
</dbReference>
<sequence>MKTSKIGVAVCGATGSVGQRFIELLQGHPWFELKCIMASEKSEGKKYSEAVQWIVSPRIPEPVKDMEIKPVSIESLKGEDIQIVFSALPADVAGPVEEQFAKAGYAVSSNASAHRRDPDVPILIPEVNAEHIKLIPVQRKNRKWSGLIVTEANCTTTGLVIALKPIYERFGIEKVIVTTMQALSGAGLPGVPSMAIIDNVIPYIANEEEKVEWETLKLLGEFKEDKIIPAKIKVSASCNRVFVLDGHLETVLVETSTPASVEDVKKVLSEFKGEPQRLNLPTAPKNPIIVLNEVNRPQPRFDRWAGEPERAKGMAVTVGRIRKDTVFEKGIKMVVLSHNTIRGAAGESILNAELLVANKIVQ</sequence>
<dbReference type="KEGG" id="oyw:OdinLCB4_000680"/>
<dbReference type="SMART" id="SM00859">
    <property type="entry name" value="Semialdhyde_dh"/>
    <property type="match status" value="1"/>
</dbReference>
<evidence type="ECO:0000256" key="6">
    <source>
        <dbReference type="ARBA" id="ARBA00023002"/>
    </source>
</evidence>
<dbReference type="InterPro" id="IPR051823">
    <property type="entry name" value="ASADH-related"/>
</dbReference>
<dbReference type="EMBL" id="CP091871">
    <property type="protein sequence ID" value="WEU40482.1"/>
    <property type="molecule type" value="Genomic_DNA"/>
</dbReference>
<dbReference type="InterPro" id="IPR012280">
    <property type="entry name" value="Semialdhyde_DH_dimer_dom"/>
</dbReference>
<name>A0AAF0ICB8_ODILC</name>
<comment type="similarity">
    <text evidence="1">Belongs to the aspartate-semialdehyde dehydrogenase family.</text>
</comment>